<name>A0A9W3JD33_BACTU</name>
<evidence type="ECO:0000313" key="2">
    <source>
        <dbReference type="EMBL" id="AFQ17983.1"/>
    </source>
</evidence>
<dbReference type="KEGG" id="bti:BTG_22855"/>
<gene>
    <name evidence="2" type="ORF">BTG_22855</name>
</gene>
<proteinExistence type="predicted"/>
<accession>A0A9W3JD33</accession>
<sequence length="144" mass="16327">MNKGKKYFNKAKCLVCGHMDKVYHPSKEEYREVTVCPKCNGAFVDVWVINNYKRQSNDTKKNIQGLTIELNVEKTEALKSIKEVTEAANECVDALEKLEKVMSRLKGKSALEDITVEFPVVLNGKTMASEIVKRINDSDSNIRI</sequence>
<keyword evidence="1" id="KW-0175">Coiled coil</keyword>
<feature type="coiled-coil region" evidence="1">
    <location>
        <begin position="49"/>
        <end position="108"/>
    </location>
</feature>
<reference evidence="2 3" key="1">
    <citation type="submission" date="2012-08" db="EMBL/GenBank/DDBJ databases">
        <authorList>
            <person name="Doggett N."/>
            <person name="Teshima H."/>
            <person name="Bruce D."/>
            <person name="Detter J.C."/>
            <person name="Johnson S.L."/>
            <person name="Han C."/>
        </authorList>
    </citation>
    <scope>NUCLEOTIDE SEQUENCE [LARGE SCALE GENOMIC DNA]</scope>
    <source>
        <strain evidence="2 3">HD-771</strain>
    </source>
</reference>
<dbReference type="RefSeq" id="WP_001032433.1">
    <property type="nucleotide sequence ID" value="NC_018500.1"/>
</dbReference>
<dbReference type="EMBL" id="CP003752">
    <property type="protein sequence ID" value="AFQ17983.1"/>
    <property type="molecule type" value="Genomic_DNA"/>
</dbReference>
<evidence type="ECO:0000256" key="1">
    <source>
        <dbReference type="SAM" id="Coils"/>
    </source>
</evidence>
<organism evidence="2 3">
    <name type="scientific">Bacillus thuringiensis HD-771</name>
    <dbReference type="NCBI Taxonomy" id="1218175"/>
    <lineage>
        <taxon>Bacteria</taxon>
        <taxon>Bacillati</taxon>
        <taxon>Bacillota</taxon>
        <taxon>Bacilli</taxon>
        <taxon>Bacillales</taxon>
        <taxon>Bacillaceae</taxon>
        <taxon>Bacillus</taxon>
        <taxon>Bacillus cereus group</taxon>
    </lineage>
</organism>
<dbReference type="Proteomes" id="UP000005259">
    <property type="component" value="Chromosome"/>
</dbReference>
<protein>
    <submittedName>
        <fullName evidence="2">Uncharacterized protein</fullName>
    </submittedName>
</protein>
<dbReference type="AlphaFoldDB" id="A0A9W3JD33"/>
<evidence type="ECO:0000313" key="3">
    <source>
        <dbReference type="Proteomes" id="UP000005259"/>
    </source>
</evidence>